<proteinExistence type="predicted"/>
<sequence>MIEKRECRIESFGEGMYKKVLILGAAAFLVAGCDSQIGTGWFQNKKAEVESEGAVTKQQEKIVPEVKVIGEHGVGAGIIIRQQDDQLYILTNGALVASKPTALVQFGQDKLVVATIHVMSTAYNMALLRVTYQADVQVPNLYEGELNQLAVYVNGLPYTIQKYQDKVAAYYIKAEQSIPLGSPVMEAENGAIVGLYFNRQQQGASQPYILPIKEFQASIDEWIEEGMTASVRLSQSKNLYPYIEQGDKEAVQQAIEQYGENIFAYNTDEIMLFLDTFHKYLKGAVTTQDASVLKPIVGTEAIQETLASMVAYYASKQAKIHFSDTDIQAIRVEGQRLIVQAKTEYILTNAAGQEALAYSNMLYELEKNEQGEYKLLGLTNKE</sequence>
<gene>
    <name evidence="3" type="ORF">NCTC7582_04878</name>
</gene>
<dbReference type="Proteomes" id="UP000251431">
    <property type="component" value="Unassembled WGS sequence"/>
</dbReference>
<keyword evidence="1" id="KW-0720">Serine protease</keyword>
<dbReference type="PROSITE" id="PS51257">
    <property type="entry name" value="PROKAR_LIPOPROTEIN"/>
    <property type="match status" value="1"/>
</dbReference>
<evidence type="ECO:0000256" key="1">
    <source>
        <dbReference type="ARBA" id="ARBA00022825"/>
    </source>
</evidence>
<dbReference type="STRING" id="1421.A2J09_07135"/>
<dbReference type="InterPro" id="IPR054528">
    <property type="entry name" value="TcaA_5th"/>
</dbReference>
<dbReference type="Gene3D" id="2.40.10.10">
    <property type="entry name" value="Trypsin-like serine proteases"/>
    <property type="match status" value="1"/>
</dbReference>
<accession>A0A2X1A4Q2</accession>
<dbReference type="Gene3D" id="3.10.450.50">
    <property type="match status" value="1"/>
</dbReference>
<dbReference type="InterPro" id="IPR043504">
    <property type="entry name" value="Peptidase_S1_PA_chymotrypsin"/>
</dbReference>
<keyword evidence="1" id="KW-0645">Protease</keyword>
<dbReference type="Pfam" id="PF22819">
    <property type="entry name" value="TcaA_5th"/>
    <property type="match status" value="1"/>
</dbReference>
<feature type="domain" description="TcaA protein NTF2-like" evidence="2">
    <location>
        <begin position="268"/>
        <end position="375"/>
    </location>
</feature>
<protein>
    <recommendedName>
        <fullName evidence="2">TcaA protein NTF2-like domain-containing protein</fullName>
    </recommendedName>
</protein>
<evidence type="ECO:0000313" key="4">
    <source>
        <dbReference type="Proteomes" id="UP000251431"/>
    </source>
</evidence>
<organism evidence="3 4">
    <name type="scientific">Lysinibacillus capsici</name>
    <dbReference type="NCBI Taxonomy" id="2115968"/>
    <lineage>
        <taxon>Bacteria</taxon>
        <taxon>Bacillati</taxon>
        <taxon>Bacillota</taxon>
        <taxon>Bacilli</taxon>
        <taxon>Bacillales</taxon>
        <taxon>Bacillaceae</taxon>
        <taxon>Lysinibacillus</taxon>
    </lineage>
</organism>
<dbReference type="EMBL" id="UAQE01000004">
    <property type="protein sequence ID" value="SPU38907.1"/>
    <property type="molecule type" value="Genomic_DNA"/>
</dbReference>
<keyword evidence="1" id="KW-0378">Hydrolase</keyword>
<dbReference type="InterPro" id="IPR009003">
    <property type="entry name" value="Peptidase_S1_PA"/>
</dbReference>
<evidence type="ECO:0000313" key="3">
    <source>
        <dbReference type="EMBL" id="SPU38907.1"/>
    </source>
</evidence>
<dbReference type="SUPFAM" id="SSF50494">
    <property type="entry name" value="Trypsin-like serine proteases"/>
    <property type="match status" value="1"/>
</dbReference>
<dbReference type="GO" id="GO:0008236">
    <property type="term" value="F:serine-type peptidase activity"/>
    <property type="evidence" value="ECO:0007669"/>
    <property type="project" value="UniProtKB-KW"/>
</dbReference>
<reference evidence="3 4" key="1">
    <citation type="submission" date="2018-06" db="EMBL/GenBank/DDBJ databases">
        <authorList>
            <consortium name="Pathogen Informatics"/>
            <person name="Doyle S."/>
        </authorList>
    </citation>
    <scope>NUCLEOTIDE SEQUENCE [LARGE SCALE GENOMIC DNA]</scope>
    <source>
        <strain evidence="3 4">NCTC7582</strain>
    </source>
</reference>
<name>A0A2X1A4Q2_9BACI</name>
<dbReference type="AlphaFoldDB" id="A0A2X1A4Q2"/>
<evidence type="ECO:0000259" key="2">
    <source>
        <dbReference type="Pfam" id="PF22819"/>
    </source>
</evidence>